<sequence>MSPNPFPIYHQVWRKTEKSNFSSPRGYPAASLQQIPTDAAESEPAHWAMGHPITLQITPNSHASRQSGRLALTQFYAASLPCCLEDRLLISVRSIRVSSNRNGGYPGFTADSSIRFPLEDGAFHVRMKIPFSIIWHFDPSISQCRPRKPWVAKLFGQCDSLSFKTVKLAIRHLFQISQQPSGLLFGREEPVRFSVASCDVDNWEHLGSSNFLLTFSVGAEDNGNTRVLVFEANEKLVQGSIHFSGEEFGEKEKAAWTAGWTNLVKPCGRSDSFLTPLEREMRDENLVQYNMDTTWLRCLAVSTRTSRPEAYFASHKLW</sequence>
<evidence type="ECO:0000313" key="1">
    <source>
        <dbReference type="EMBL" id="PMD55382.1"/>
    </source>
</evidence>
<proteinExistence type="predicted"/>
<dbReference type="InParanoid" id="A0A2J6SX82"/>
<protein>
    <submittedName>
        <fullName evidence="1">Uncharacterized protein</fullName>
    </submittedName>
</protein>
<keyword evidence="2" id="KW-1185">Reference proteome</keyword>
<dbReference type="Proteomes" id="UP000235371">
    <property type="component" value="Unassembled WGS sequence"/>
</dbReference>
<dbReference type="AlphaFoldDB" id="A0A2J6SX82"/>
<dbReference type="OrthoDB" id="5455483at2759"/>
<reference evidence="1 2" key="1">
    <citation type="submission" date="2016-04" db="EMBL/GenBank/DDBJ databases">
        <title>A degradative enzymes factory behind the ericoid mycorrhizal symbiosis.</title>
        <authorList>
            <consortium name="DOE Joint Genome Institute"/>
            <person name="Martino E."/>
            <person name="Morin E."/>
            <person name="Grelet G."/>
            <person name="Kuo A."/>
            <person name="Kohler A."/>
            <person name="Daghino S."/>
            <person name="Barry K."/>
            <person name="Choi C."/>
            <person name="Cichocki N."/>
            <person name="Clum A."/>
            <person name="Copeland A."/>
            <person name="Hainaut M."/>
            <person name="Haridas S."/>
            <person name="Labutti K."/>
            <person name="Lindquist E."/>
            <person name="Lipzen A."/>
            <person name="Khouja H.-R."/>
            <person name="Murat C."/>
            <person name="Ohm R."/>
            <person name="Olson A."/>
            <person name="Spatafora J."/>
            <person name="Veneault-Fourrey C."/>
            <person name="Henrissat B."/>
            <person name="Grigoriev I."/>
            <person name="Martin F."/>
            <person name="Perotto S."/>
        </authorList>
    </citation>
    <scope>NUCLEOTIDE SEQUENCE [LARGE SCALE GENOMIC DNA]</scope>
    <source>
        <strain evidence="1 2">E</strain>
    </source>
</reference>
<gene>
    <name evidence="1" type="ORF">K444DRAFT_633531</name>
</gene>
<dbReference type="EMBL" id="KZ613855">
    <property type="protein sequence ID" value="PMD55382.1"/>
    <property type="molecule type" value="Genomic_DNA"/>
</dbReference>
<evidence type="ECO:0000313" key="2">
    <source>
        <dbReference type="Proteomes" id="UP000235371"/>
    </source>
</evidence>
<accession>A0A2J6SX82</accession>
<dbReference type="RefSeq" id="XP_024732286.1">
    <property type="nucleotide sequence ID" value="XM_024883623.1"/>
</dbReference>
<organism evidence="1 2">
    <name type="scientific">Hyaloscypha bicolor E</name>
    <dbReference type="NCBI Taxonomy" id="1095630"/>
    <lineage>
        <taxon>Eukaryota</taxon>
        <taxon>Fungi</taxon>
        <taxon>Dikarya</taxon>
        <taxon>Ascomycota</taxon>
        <taxon>Pezizomycotina</taxon>
        <taxon>Leotiomycetes</taxon>
        <taxon>Helotiales</taxon>
        <taxon>Hyaloscyphaceae</taxon>
        <taxon>Hyaloscypha</taxon>
        <taxon>Hyaloscypha bicolor</taxon>
    </lineage>
</organism>
<name>A0A2J6SX82_9HELO</name>
<dbReference type="GeneID" id="36591700"/>